<comment type="caution">
    <text evidence="2">The sequence shown here is derived from an EMBL/GenBank/DDBJ whole genome shotgun (WGS) entry which is preliminary data.</text>
</comment>
<organism evidence="2 3">
    <name type="scientific">Algoriphagus iocasae</name>
    <dbReference type="NCBI Taxonomy" id="1836499"/>
    <lineage>
        <taxon>Bacteria</taxon>
        <taxon>Pseudomonadati</taxon>
        <taxon>Bacteroidota</taxon>
        <taxon>Cytophagia</taxon>
        <taxon>Cytophagales</taxon>
        <taxon>Cyclobacteriaceae</taxon>
        <taxon>Algoriphagus</taxon>
    </lineage>
</organism>
<reference evidence="2 3" key="1">
    <citation type="submission" date="2020-08" db="EMBL/GenBank/DDBJ databases">
        <title>Genomic Encyclopedia of Type Strains, Phase IV (KMG-IV): sequencing the most valuable type-strain genomes for metagenomic binning, comparative biology and taxonomic classification.</title>
        <authorList>
            <person name="Goeker M."/>
        </authorList>
    </citation>
    <scope>NUCLEOTIDE SEQUENCE [LARGE SCALE GENOMIC DNA]</scope>
    <source>
        <strain evidence="2 3">DSM 102044</strain>
    </source>
</reference>
<evidence type="ECO:0000313" key="2">
    <source>
        <dbReference type="EMBL" id="MBB6328196.1"/>
    </source>
</evidence>
<keyword evidence="1" id="KW-0732">Signal</keyword>
<sequence length="365" mass="40947">MRFTRFKTLCLLASMACIGAACSSGNSQSNEMEEEMIEAKPKLELIQNEAAQKVDVLVDGELFTSFIYSDTLYKPVLYPIKTSQGTTITRGWPFEPRPGERFDHPHHVGLWFNYGDVNGLDFWNNSYAIPEAEKSKFGRIILKKINSISVKDDVGELAVTQEWKNQAGETLLEENTTFIFKATDSDRIIERIATLTANGQKVTFTDNKEGMLALRVARELEHPSTKPELFTDASGKITDVPTMNNEGITGMYTSSNGKKGDDVWGTRGDWVDLEGKIGSENISVIIYDHPKNVGYPTYWHARGYGLFAANPLGQKAMSQGKEELNYELEDGESMTFRFKVEIVSGETPDVNEVEKRFESWSKASN</sequence>
<name>A0A841MVW3_9BACT</name>
<dbReference type="AlphaFoldDB" id="A0A841MVW3"/>
<keyword evidence="3" id="KW-1185">Reference proteome</keyword>
<gene>
    <name evidence="2" type="ORF">FHS59_003839</name>
</gene>
<feature type="signal peptide" evidence="1">
    <location>
        <begin position="1"/>
        <end position="23"/>
    </location>
</feature>
<dbReference type="PROSITE" id="PS51257">
    <property type="entry name" value="PROKAR_LIPOPROTEIN"/>
    <property type="match status" value="1"/>
</dbReference>
<dbReference type="RefSeq" id="WP_221444537.1">
    <property type="nucleotide sequence ID" value="NZ_JACIJO010000003.1"/>
</dbReference>
<evidence type="ECO:0008006" key="4">
    <source>
        <dbReference type="Google" id="ProtNLM"/>
    </source>
</evidence>
<dbReference type="InterPro" id="IPR029475">
    <property type="entry name" value="DUF6807"/>
</dbReference>
<dbReference type="EMBL" id="JACIJO010000003">
    <property type="protein sequence ID" value="MBB6328196.1"/>
    <property type="molecule type" value="Genomic_DNA"/>
</dbReference>
<dbReference type="Proteomes" id="UP000588604">
    <property type="component" value="Unassembled WGS sequence"/>
</dbReference>
<accession>A0A841MVW3</accession>
<proteinExistence type="predicted"/>
<evidence type="ECO:0000256" key="1">
    <source>
        <dbReference type="SAM" id="SignalP"/>
    </source>
</evidence>
<dbReference type="Pfam" id="PF14100">
    <property type="entry name" value="DUF6807"/>
    <property type="match status" value="1"/>
</dbReference>
<feature type="chain" id="PRO_5032536273" description="Methane monooxygenase PmoA-like" evidence="1">
    <location>
        <begin position="24"/>
        <end position="365"/>
    </location>
</feature>
<protein>
    <recommendedName>
        <fullName evidence="4">Methane monooxygenase PmoA-like</fullName>
    </recommendedName>
</protein>
<evidence type="ECO:0000313" key="3">
    <source>
        <dbReference type="Proteomes" id="UP000588604"/>
    </source>
</evidence>